<keyword evidence="3" id="KW-1185">Reference proteome</keyword>
<name>A0A074WFW6_9PEZI</name>
<dbReference type="HOGENOM" id="CLU_2236062_0_0_1"/>
<organism evidence="2 3">
    <name type="scientific">Aureobasidium namibiae CBS 147.97</name>
    <dbReference type="NCBI Taxonomy" id="1043004"/>
    <lineage>
        <taxon>Eukaryota</taxon>
        <taxon>Fungi</taxon>
        <taxon>Dikarya</taxon>
        <taxon>Ascomycota</taxon>
        <taxon>Pezizomycotina</taxon>
        <taxon>Dothideomycetes</taxon>
        <taxon>Dothideomycetidae</taxon>
        <taxon>Dothideales</taxon>
        <taxon>Saccotheciaceae</taxon>
        <taxon>Aureobasidium</taxon>
    </lineage>
</organism>
<evidence type="ECO:0000313" key="2">
    <source>
        <dbReference type="EMBL" id="KEQ70469.1"/>
    </source>
</evidence>
<accession>A0A074WFW6</accession>
<keyword evidence="1" id="KW-0812">Transmembrane</keyword>
<evidence type="ECO:0000256" key="1">
    <source>
        <dbReference type="SAM" id="Phobius"/>
    </source>
</evidence>
<dbReference type="EMBL" id="KL584717">
    <property type="protein sequence ID" value="KEQ70469.1"/>
    <property type="molecule type" value="Genomic_DNA"/>
</dbReference>
<evidence type="ECO:0000313" key="3">
    <source>
        <dbReference type="Proteomes" id="UP000027730"/>
    </source>
</evidence>
<keyword evidence="1" id="KW-0472">Membrane</keyword>
<dbReference type="GeneID" id="25414040"/>
<dbReference type="Proteomes" id="UP000027730">
    <property type="component" value="Unassembled WGS sequence"/>
</dbReference>
<feature type="transmembrane region" description="Helical" evidence="1">
    <location>
        <begin position="44"/>
        <end position="67"/>
    </location>
</feature>
<dbReference type="OrthoDB" id="10408545at2759"/>
<sequence length="105" mass="11423">MSPLSLSCCVVPILRLTILAARLALWFTFTSGIVSVHISPDDIWLFGFAFMTTMHAMFDASYVAACTADLGAESGPWDIIHLMITILDVQMARAIIMTIAEGADE</sequence>
<dbReference type="AlphaFoldDB" id="A0A074WFW6"/>
<reference evidence="2 3" key="1">
    <citation type="journal article" date="2014" name="BMC Genomics">
        <title>Genome sequencing of four Aureobasidium pullulans varieties: biotechnological potential, stress tolerance, and description of new species.</title>
        <authorList>
            <person name="Gostin Ar C."/>
            <person name="Ohm R.A."/>
            <person name="Kogej T."/>
            <person name="Sonjak S."/>
            <person name="Turk M."/>
            <person name="Zajc J."/>
            <person name="Zalar P."/>
            <person name="Grube M."/>
            <person name="Sun H."/>
            <person name="Han J."/>
            <person name="Sharma A."/>
            <person name="Chiniquy J."/>
            <person name="Ngan C.Y."/>
            <person name="Lipzen A."/>
            <person name="Barry K."/>
            <person name="Grigoriev I.V."/>
            <person name="Gunde-Cimerman N."/>
        </authorList>
    </citation>
    <scope>NUCLEOTIDE SEQUENCE [LARGE SCALE GENOMIC DNA]</scope>
    <source>
        <strain evidence="2 3">CBS 147.97</strain>
    </source>
</reference>
<protein>
    <submittedName>
        <fullName evidence="2">Uncharacterized protein</fullName>
    </submittedName>
</protein>
<dbReference type="RefSeq" id="XP_013424652.1">
    <property type="nucleotide sequence ID" value="XM_013569198.1"/>
</dbReference>
<gene>
    <name evidence="2" type="ORF">M436DRAFT_66377</name>
</gene>
<keyword evidence="1" id="KW-1133">Transmembrane helix</keyword>
<proteinExistence type="predicted"/>